<dbReference type="SUPFAM" id="SSF52540">
    <property type="entry name" value="P-loop containing nucleoside triphosphate hydrolases"/>
    <property type="match status" value="1"/>
</dbReference>
<name>A0A1B8PY63_MORLA</name>
<evidence type="ECO:0000313" key="2">
    <source>
        <dbReference type="EMBL" id="OBX61017.1"/>
    </source>
</evidence>
<dbReference type="InterPro" id="IPR003495">
    <property type="entry name" value="CobW/HypB/UreG_nucleotide-bd"/>
</dbReference>
<dbReference type="GO" id="GO:0005737">
    <property type="term" value="C:cytoplasm"/>
    <property type="evidence" value="ECO:0007669"/>
    <property type="project" value="TreeGrafter"/>
</dbReference>
<dbReference type="AlphaFoldDB" id="A0A1B8PY63"/>
<dbReference type="Gene3D" id="3.40.50.300">
    <property type="entry name" value="P-loop containing nucleotide triphosphate hydrolases"/>
    <property type="match status" value="1"/>
</dbReference>
<dbReference type="PANTHER" id="PTHR13748:SF62">
    <property type="entry name" value="COBW DOMAIN-CONTAINING PROTEIN"/>
    <property type="match status" value="1"/>
</dbReference>
<evidence type="ECO:0000313" key="3">
    <source>
        <dbReference type="Proteomes" id="UP000092607"/>
    </source>
</evidence>
<proteinExistence type="predicted"/>
<dbReference type="InterPro" id="IPR027417">
    <property type="entry name" value="P-loop_NTPase"/>
</dbReference>
<dbReference type="Proteomes" id="UP000092607">
    <property type="component" value="Unassembled WGS sequence"/>
</dbReference>
<comment type="caution">
    <text evidence="2">The sequence shown here is derived from an EMBL/GenBank/DDBJ whole genome shotgun (WGS) entry which is preliminary data.</text>
</comment>
<dbReference type="EMBL" id="LZMS01000080">
    <property type="protein sequence ID" value="OBX61017.1"/>
    <property type="molecule type" value="Genomic_DNA"/>
</dbReference>
<sequence>MFINEFGEVGLDDLLVKPINDNTYLLSSDCMCCTMLTDLKDALLSLLDLDKEDLVFDKILIETIGFANPVSILSTLTQDMHLKGRFALHGMTNAIDAQHARAQATTAPKHLLAYMWHDDISRFVMIVRGLHLADIERLAKTVLHYLSKT</sequence>
<reference evidence="2 3" key="1">
    <citation type="submission" date="2016-06" db="EMBL/GenBank/DDBJ databases">
        <title>Draft genome of Moraxella lacunata CCUG 57757A.</title>
        <authorList>
            <person name="Salva-Serra F."/>
            <person name="Engstrom-Jakobsson H."/>
            <person name="Thorell K."/>
            <person name="Gonzales-Siles L."/>
            <person name="Karlsson R."/>
            <person name="Boulund F."/>
            <person name="Engstrand L."/>
            <person name="Kristiansson E."/>
            <person name="Moore E."/>
        </authorList>
    </citation>
    <scope>NUCLEOTIDE SEQUENCE [LARGE SCALE GENOMIC DNA]</scope>
    <source>
        <strain evidence="2 3">CCUG 57757A</strain>
    </source>
</reference>
<dbReference type="PANTHER" id="PTHR13748">
    <property type="entry name" value="COBW-RELATED"/>
    <property type="match status" value="1"/>
</dbReference>
<dbReference type="Pfam" id="PF02492">
    <property type="entry name" value="cobW"/>
    <property type="match status" value="1"/>
</dbReference>
<protein>
    <recommendedName>
        <fullName evidence="1">CobW/HypB/UreG nucleotide-binding domain-containing protein</fullName>
    </recommendedName>
</protein>
<feature type="domain" description="CobW/HypB/UreG nucleotide-binding" evidence="1">
    <location>
        <begin position="3"/>
        <end position="108"/>
    </location>
</feature>
<evidence type="ECO:0000259" key="1">
    <source>
        <dbReference type="Pfam" id="PF02492"/>
    </source>
</evidence>
<organism evidence="2 3">
    <name type="scientific">Moraxella lacunata</name>
    <dbReference type="NCBI Taxonomy" id="477"/>
    <lineage>
        <taxon>Bacteria</taxon>
        <taxon>Pseudomonadati</taxon>
        <taxon>Pseudomonadota</taxon>
        <taxon>Gammaproteobacteria</taxon>
        <taxon>Moraxellales</taxon>
        <taxon>Moraxellaceae</taxon>
        <taxon>Moraxella</taxon>
    </lineage>
</organism>
<dbReference type="InterPro" id="IPR051316">
    <property type="entry name" value="Zinc-reg_GTPase_activator"/>
</dbReference>
<gene>
    <name evidence="2" type="ORF">A9309_09060</name>
</gene>
<accession>A0A1B8PY63</accession>